<organism evidence="1 3">
    <name type="scientific">Arctia plantaginis</name>
    <name type="common">Wood tiger moth</name>
    <name type="synonym">Phalaena plantaginis</name>
    <dbReference type="NCBI Taxonomy" id="874455"/>
    <lineage>
        <taxon>Eukaryota</taxon>
        <taxon>Metazoa</taxon>
        <taxon>Ecdysozoa</taxon>
        <taxon>Arthropoda</taxon>
        <taxon>Hexapoda</taxon>
        <taxon>Insecta</taxon>
        <taxon>Pterygota</taxon>
        <taxon>Neoptera</taxon>
        <taxon>Endopterygota</taxon>
        <taxon>Lepidoptera</taxon>
        <taxon>Glossata</taxon>
        <taxon>Ditrysia</taxon>
        <taxon>Noctuoidea</taxon>
        <taxon>Erebidae</taxon>
        <taxon>Arctiinae</taxon>
        <taxon>Arctia</taxon>
    </lineage>
</organism>
<reference evidence="3 4" key="1">
    <citation type="submission" date="2020-04" db="EMBL/GenBank/DDBJ databases">
        <authorList>
            <person name="Wallbank WR R."/>
            <person name="Pardo Diaz C."/>
            <person name="Kozak K."/>
            <person name="Martin S."/>
            <person name="Jiggins C."/>
            <person name="Moest M."/>
            <person name="Warren A I."/>
            <person name="Byers J.R.P. K."/>
            <person name="Montejo-Kovacevich G."/>
            <person name="Yen C E."/>
        </authorList>
    </citation>
    <scope>NUCLEOTIDE SEQUENCE [LARGE SCALE GENOMIC DNA]</scope>
</reference>
<evidence type="ECO:0000313" key="2">
    <source>
        <dbReference type="EMBL" id="CAB3235783.1"/>
    </source>
</evidence>
<evidence type="ECO:0000313" key="1">
    <source>
        <dbReference type="EMBL" id="CAB3228755.1"/>
    </source>
</evidence>
<evidence type="ECO:0000313" key="4">
    <source>
        <dbReference type="Proteomes" id="UP000494256"/>
    </source>
</evidence>
<name>A0A8S0ZCX2_ARCPL</name>
<dbReference type="EMBL" id="CADEBD010000300">
    <property type="protein sequence ID" value="CAB3235783.1"/>
    <property type="molecule type" value="Genomic_DNA"/>
</dbReference>
<dbReference type="AlphaFoldDB" id="A0A8S0ZCX2"/>
<dbReference type="Proteomes" id="UP000494106">
    <property type="component" value="Unassembled WGS sequence"/>
</dbReference>
<keyword evidence="3" id="KW-1185">Reference proteome</keyword>
<evidence type="ECO:0000313" key="3">
    <source>
        <dbReference type="Proteomes" id="UP000494106"/>
    </source>
</evidence>
<comment type="caution">
    <text evidence="1">The sequence shown here is derived from an EMBL/GenBank/DDBJ whole genome shotgun (WGS) entry which is preliminary data.</text>
</comment>
<dbReference type="EMBL" id="CADEBC010000346">
    <property type="protein sequence ID" value="CAB3228755.1"/>
    <property type="molecule type" value="Genomic_DNA"/>
</dbReference>
<gene>
    <name evidence="1" type="ORF">APLA_LOCUS3768</name>
    <name evidence="2" type="ORF">APLA_LOCUS7089</name>
</gene>
<accession>A0A8S0ZCX2</accession>
<protein>
    <submittedName>
        <fullName evidence="1">Uncharacterized protein</fullName>
    </submittedName>
</protein>
<proteinExistence type="predicted"/>
<dbReference type="Proteomes" id="UP000494256">
    <property type="component" value="Unassembled WGS sequence"/>
</dbReference>
<sequence length="95" mass="10068">MADRPEAGRSAALGSSATCCVSAEGAGRGRWCWRWRRRGGGAGARNIASTAARGARAALSGRSRNIFILDRSNVTGRAARRPLERDAHAPSNSKF</sequence>